<keyword evidence="2" id="KW-1133">Transmembrane helix</keyword>
<name>B6U6N1_MAIZE</name>
<protein>
    <submittedName>
        <fullName evidence="3">Uncharacterized protein</fullName>
    </submittedName>
</protein>
<reference evidence="3" key="1">
    <citation type="journal article" date="2009" name="Plant Mol. Biol.">
        <title>Insights into corn genes derived from large-scale cDNA sequencing.</title>
        <authorList>
            <person name="Alexandrov N.N."/>
            <person name="Brover V.V."/>
            <person name="Freidin S."/>
            <person name="Troukhan M.E."/>
            <person name="Tatarinova T.V."/>
            <person name="Zhang H."/>
            <person name="Swaller T.J."/>
            <person name="Lu Y.P."/>
            <person name="Bouck J."/>
            <person name="Flavell R.B."/>
            <person name="Feldmann K.A."/>
        </authorList>
    </citation>
    <scope>NUCLEOTIDE SEQUENCE</scope>
</reference>
<dbReference type="AlphaFoldDB" id="B6U6N1"/>
<evidence type="ECO:0000313" key="3">
    <source>
        <dbReference type="EMBL" id="ACG45014.1"/>
    </source>
</evidence>
<keyword evidence="2" id="KW-0812">Transmembrane</keyword>
<sequence>MARSAPNHGREHPSARSRYPTESPPKKAAPSLLELELISAKAFSRLRTAACVSLSFSALASSVAAFMIPVHAGNSLPSM</sequence>
<evidence type="ECO:0000256" key="1">
    <source>
        <dbReference type="SAM" id="MobiDB-lite"/>
    </source>
</evidence>
<organism evidence="3">
    <name type="scientific">Zea mays</name>
    <name type="common">Maize</name>
    <dbReference type="NCBI Taxonomy" id="4577"/>
    <lineage>
        <taxon>Eukaryota</taxon>
        <taxon>Viridiplantae</taxon>
        <taxon>Streptophyta</taxon>
        <taxon>Embryophyta</taxon>
        <taxon>Tracheophyta</taxon>
        <taxon>Spermatophyta</taxon>
        <taxon>Magnoliopsida</taxon>
        <taxon>Liliopsida</taxon>
        <taxon>Poales</taxon>
        <taxon>Poaceae</taxon>
        <taxon>PACMAD clade</taxon>
        <taxon>Panicoideae</taxon>
        <taxon>Andropogonodae</taxon>
        <taxon>Andropogoneae</taxon>
        <taxon>Tripsacinae</taxon>
        <taxon>Zea</taxon>
    </lineage>
</organism>
<accession>B6U6N1</accession>
<proteinExistence type="evidence at transcript level"/>
<keyword evidence="2" id="KW-0472">Membrane</keyword>
<dbReference type="EMBL" id="EU972896">
    <property type="protein sequence ID" value="ACG45014.1"/>
    <property type="molecule type" value="mRNA"/>
</dbReference>
<feature type="region of interest" description="Disordered" evidence="1">
    <location>
        <begin position="1"/>
        <end position="27"/>
    </location>
</feature>
<feature type="transmembrane region" description="Helical" evidence="2">
    <location>
        <begin position="49"/>
        <end position="72"/>
    </location>
</feature>
<evidence type="ECO:0000256" key="2">
    <source>
        <dbReference type="SAM" id="Phobius"/>
    </source>
</evidence>